<proteinExistence type="predicted"/>
<keyword evidence="3" id="KW-1188">Viral release from host cell</keyword>
<dbReference type="InterPro" id="IPR020991">
    <property type="entry name" value="Connector_podovirus"/>
</dbReference>
<gene>
    <name evidence="7" type="ORF">S01H4_48141</name>
</gene>
<keyword evidence="5" id="KW-0231">Viral genome packaging</keyword>
<dbReference type="AlphaFoldDB" id="X1C218"/>
<keyword evidence="6" id="KW-1160">Virus entry into host cell</keyword>
<evidence type="ECO:0000256" key="2">
    <source>
        <dbReference type="ARBA" id="ARBA00022595"/>
    </source>
</evidence>
<comment type="subcellular location">
    <subcellularLocation>
        <location evidence="1">Virion</location>
    </subcellularLocation>
</comment>
<accession>X1C218</accession>
<protein>
    <submittedName>
        <fullName evidence="7">Uncharacterized protein</fullName>
    </submittedName>
</protein>
<evidence type="ECO:0000256" key="5">
    <source>
        <dbReference type="ARBA" id="ARBA00023219"/>
    </source>
</evidence>
<feature type="non-terminal residue" evidence="7">
    <location>
        <position position="260"/>
    </location>
</feature>
<sequence>MANIPKGLGNIKEIMKRFQKAKETWELWRSIHQEAMDFAAPQRSTFHTFSQGQRKNRHIFDSTAVLGLEQFANRIQTSLIPSWMKWMELTAGSEIPGDQKEDVDKGLEDTTETFFKHLNHSNFSTEITPGLSDLGVGTGAIMVDEGVFGKEEVFKFSNVPLAELYIEDIKTVWRDQEICVSKIPENWPEADLPTSLKEMIKSDPTKKVKIINGMVYNPKDQKYHHLIIFEKEQKLMLSQAFDTQRLIVFRAHVTPGEIFG</sequence>
<organism evidence="7">
    <name type="scientific">marine sediment metagenome</name>
    <dbReference type="NCBI Taxonomy" id="412755"/>
    <lineage>
        <taxon>unclassified sequences</taxon>
        <taxon>metagenomes</taxon>
        <taxon>ecological metagenomes</taxon>
    </lineage>
</organism>
<dbReference type="GO" id="GO:0044423">
    <property type="term" value="C:virion component"/>
    <property type="evidence" value="ECO:0007669"/>
    <property type="project" value="UniProtKB-KW"/>
</dbReference>
<reference evidence="7" key="1">
    <citation type="journal article" date="2014" name="Front. Microbiol.">
        <title>High frequency of phylogenetically diverse reductive dehalogenase-homologous genes in deep subseafloor sedimentary metagenomes.</title>
        <authorList>
            <person name="Kawai M."/>
            <person name="Futagami T."/>
            <person name="Toyoda A."/>
            <person name="Takaki Y."/>
            <person name="Nishi S."/>
            <person name="Hori S."/>
            <person name="Arai W."/>
            <person name="Tsubouchi T."/>
            <person name="Morono Y."/>
            <person name="Uchiyama I."/>
            <person name="Ito T."/>
            <person name="Fujiyama A."/>
            <person name="Inagaki F."/>
            <person name="Takami H."/>
        </authorList>
    </citation>
    <scope>NUCLEOTIDE SEQUENCE</scope>
    <source>
        <strain evidence="7">Expedition CK06-06</strain>
    </source>
</reference>
<keyword evidence="2" id="KW-1162">Viral penetration into host cytoplasm</keyword>
<evidence type="ECO:0000313" key="7">
    <source>
        <dbReference type="EMBL" id="GAG90448.1"/>
    </source>
</evidence>
<evidence type="ECO:0000256" key="1">
    <source>
        <dbReference type="ARBA" id="ARBA00004328"/>
    </source>
</evidence>
<evidence type="ECO:0000256" key="4">
    <source>
        <dbReference type="ARBA" id="ARBA00022844"/>
    </source>
</evidence>
<dbReference type="GO" id="GO:0046718">
    <property type="term" value="P:symbiont entry into host cell"/>
    <property type="evidence" value="ECO:0007669"/>
    <property type="project" value="UniProtKB-KW"/>
</dbReference>
<evidence type="ECO:0000256" key="3">
    <source>
        <dbReference type="ARBA" id="ARBA00022612"/>
    </source>
</evidence>
<dbReference type="EMBL" id="BART01027105">
    <property type="protein sequence ID" value="GAG90448.1"/>
    <property type="molecule type" value="Genomic_DNA"/>
</dbReference>
<evidence type="ECO:0000256" key="6">
    <source>
        <dbReference type="ARBA" id="ARBA00023296"/>
    </source>
</evidence>
<name>X1C218_9ZZZZ</name>
<dbReference type="Pfam" id="PF12236">
    <property type="entry name" value="Head-tail_con"/>
    <property type="match status" value="1"/>
</dbReference>
<keyword evidence="4" id="KW-0946">Virion</keyword>
<comment type="caution">
    <text evidence="7">The sequence shown here is derived from an EMBL/GenBank/DDBJ whole genome shotgun (WGS) entry which is preliminary data.</text>
</comment>